<feature type="transmembrane region" description="Helical" evidence="1">
    <location>
        <begin position="78"/>
        <end position="99"/>
    </location>
</feature>
<keyword evidence="1" id="KW-0472">Membrane</keyword>
<gene>
    <name evidence="2" type="ORF">EKO23_17405</name>
</gene>
<evidence type="ECO:0000313" key="2">
    <source>
        <dbReference type="EMBL" id="RYP84053.1"/>
    </source>
</evidence>
<evidence type="ECO:0000313" key="3">
    <source>
        <dbReference type="Proteomes" id="UP000295198"/>
    </source>
</evidence>
<evidence type="ECO:0000256" key="1">
    <source>
        <dbReference type="SAM" id="Phobius"/>
    </source>
</evidence>
<organism evidence="2 3">
    <name type="scientific">Nocardioides guangzhouensis</name>
    <dbReference type="NCBI Taxonomy" id="2497878"/>
    <lineage>
        <taxon>Bacteria</taxon>
        <taxon>Bacillati</taxon>
        <taxon>Actinomycetota</taxon>
        <taxon>Actinomycetes</taxon>
        <taxon>Propionibacteriales</taxon>
        <taxon>Nocardioidaceae</taxon>
        <taxon>Nocardioides</taxon>
    </lineage>
</organism>
<accession>A0A4Q4Z8D5</accession>
<comment type="caution">
    <text evidence="2">The sequence shown here is derived from an EMBL/GenBank/DDBJ whole genome shotgun (WGS) entry which is preliminary data.</text>
</comment>
<dbReference type="OrthoDB" id="9914186at2"/>
<dbReference type="AlphaFoldDB" id="A0A4Q4Z8D5"/>
<name>A0A4Q4Z8D5_9ACTN</name>
<proteinExistence type="predicted"/>
<feature type="transmembrane region" description="Helical" evidence="1">
    <location>
        <begin position="55"/>
        <end position="72"/>
    </location>
</feature>
<dbReference type="RefSeq" id="WP_134719391.1">
    <property type="nucleotide sequence ID" value="NZ_SDKM01000027.1"/>
</dbReference>
<feature type="transmembrane region" description="Helical" evidence="1">
    <location>
        <begin position="30"/>
        <end position="48"/>
    </location>
</feature>
<protein>
    <submittedName>
        <fullName evidence="2">Uncharacterized protein</fullName>
    </submittedName>
</protein>
<dbReference type="Proteomes" id="UP000295198">
    <property type="component" value="Unassembled WGS sequence"/>
</dbReference>
<dbReference type="EMBL" id="SDKM01000027">
    <property type="protein sequence ID" value="RYP84053.1"/>
    <property type="molecule type" value="Genomic_DNA"/>
</dbReference>
<keyword evidence="1" id="KW-0812">Transmembrane</keyword>
<sequence>MLRRLWWTFFGVAVAAGSVGTLASLGPAQGIATLLTLLVVGGLIGFIVGRELPSSHYAVTGGATLVAAPVLIDGVVELFGPAVAFTVLVLVVATAPFVTGPVLRLVQRRTAVPEEVEEAALASPDEALRLQWRSSSAQLAQARNARERLLVVELRAQILDELAERDGGRLPDFVFDQTGPRSRHREDR</sequence>
<keyword evidence="1" id="KW-1133">Transmembrane helix</keyword>
<keyword evidence="3" id="KW-1185">Reference proteome</keyword>
<reference evidence="2 3" key="1">
    <citation type="submission" date="2019-01" db="EMBL/GenBank/DDBJ databases">
        <title>Nocardioides guangzhouensis sp. nov., an actinobacterium isolated from soil.</title>
        <authorList>
            <person name="Fu Y."/>
            <person name="Cai Y."/>
            <person name="Lin Z."/>
            <person name="Chen P."/>
        </authorList>
    </citation>
    <scope>NUCLEOTIDE SEQUENCE [LARGE SCALE GENOMIC DNA]</scope>
    <source>
        <strain evidence="2 3">130</strain>
    </source>
</reference>